<feature type="domain" description="Inner membrane protein YgaP-like transmembrane" evidence="2">
    <location>
        <begin position="6"/>
        <end position="58"/>
    </location>
</feature>
<evidence type="ECO:0000313" key="3">
    <source>
        <dbReference type="EMBL" id="SFQ59041.1"/>
    </source>
</evidence>
<evidence type="ECO:0000256" key="1">
    <source>
        <dbReference type="SAM" id="MobiDB-lite"/>
    </source>
</evidence>
<gene>
    <name evidence="3" type="ORF">SAMN05216578_101266</name>
</gene>
<feature type="region of interest" description="Disordered" evidence="1">
    <location>
        <begin position="76"/>
        <end position="108"/>
    </location>
</feature>
<dbReference type="InterPro" id="IPR021309">
    <property type="entry name" value="YgaP-like_TM"/>
</dbReference>
<proteinExistence type="predicted"/>
<reference evidence="3 4" key="1">
    <citation type="submission" date="2016-10" db="EMBL/GenBank/DDBJ databases">
        <authorList>
            <person name="de Groot N.N."/>
        </authorList>
    </citation>
    <scope>NUCLEOTIDE SEQUENCE [LARGE SCALE GENOMIC DNA]</scope>
    <source>
        <strain evidence="3 4">JCM 18415</strain>
    </source>
</reference>
<evidence type="ECO:0000313" key="4">
    <source>
        <dbReference type="Proteomes" id="UP000242815"/>
    </source>
</evidence>
<accession>A0A1I5ZRH9</accession>
<dbReference type="RefSeq" id="WP_090536209.1">
    <property type="nucleotide sequence ID" value="NZ_FOYD01000001.1"/>
</dbReference>
<protein>
    <recommendedName>
        <fullName evidence="2">Inner membrane protein YgaP-like transmembrane domain-containing protein</fullName>
    </recommendedName>
</protein>
<dbReference type="EMBL" id="FOYD01000001">
    <property type="protein sequence ID" value="SFQ59041.1"/>
    <property type="molecule type" value="Genomic_DNA"/>
</dbReference>
<evidence type="ECO:0000259" key="2">
    <source>
        <dbReference type="Pfam" id="PF11127"/>
    </source>
</evidence>
<sequence length="108" mass="11551">MQHSSQNVTGMERKLSIAGGLGLLACGLRHGGVGGLLALAAGGMALYRGLTGHCELKERLCERHSGDDIARYAHMPMDSEVRSPDFRNPETGLPDSTPMGHERKPDTP</sequence>
<dbReference type="OrthoDB" id="6904375at2"/>
<dbReference type="Proteomes" id="UP000242815">
    <property type="component" value="Unassembled WGS sequence"/>
</dbReference>
<organism evidence="3 4">
    <name type="scientific">Halopseudomonas formosensis</name>
    <dbReference type="NCBI Taxonomy" id="1002526"/>
    <lineage>
        <taxon>Bacteria</taxon>
        <taxon>Pseudomonadati</taxon>
        <taxon>Pseudomonadota</taxon>
        <taxon>Gammaproteobacteria</taxon>
        <taxon>Pseudomonadales</taxon>
        <taxon>Pseudomonadaceae</taxon>
        <taxon>Halopseudomonas</taxon>
    </lineage>
</organism>
<dbReference type="Pfam" id="PF11127">
    <property type="entry name" value="YgaP-like_TM"/>
    <property type="match status" value="1"/>
</dbReference>
<name>A0A1I5ZRH9_9GAMM</name>
<feature type="compositionally biased region" description="Basic and acidic residues" evidence="1">
    <location>
        <begin position="76"/>
        <end position="88"/>
    </location>
</feature>
<dbReference type="AlphaFoldDB" id="A0A1I5ZRH9"/>
<dbReference type="STRING" id="1002526.SAMN05216578_101266"/>